<reference evidence="2 3" key="1">
    <citation type="submission" date="2020-06" db="EMBL/GenBank/DDBJ databases">
        <title>Genome sequence of Rhizobium sp strain ADMK78.</title>
        <authorList>
            <person name="Rahi P."/>
        </authorList>
    </citation>
    <scope>NUCLEOTIDE SEQUENCE [LARGE SCALE GENOMIC DNA]</scope>
    <source>
        <strain evidence="2 3">ADMK78</strain>
    </source>
</reference>
<evidence type="ECO:0000256" key="1">
    <source>
        <dbReference type="SAM" id="SignalP"/>
    </source>
</evidence>
<feature type="chain" id="PRO_5045423127" description="Conjugal transfer protein" evidence="1">
    <location>
        <begin position="21"/>
        <end position="216"/>
    </location>
</feature>
<accession>A0ABX6QRG9</accession>
<evidence type="ECO:0000313" key="2">
    <source>
        <dbReference type="EMBL" id="QLF71037.1"/>
    </source>
</evidence>
<proteinExistence type="predicted"/>
<evidence type="ECO:0000313" key="3">
    <source>
        <dbReference type="Proteomes" id="UP000308530"/>
    </source>
</evidence>
<organism evidence="2 3">
    <name type="scientific">Peteryoungia desertarenae</name>
    <dbReference type="NCBI Taxonomy" id="1813451"/>
    <lineage>
        <taxon>Bacteria</taxon>
        <taxon>Pseudomonadati</taxon>
        <taxon>Pseudomonadota</taxon>
        <taxon>Alphaproteobacteria</taxon>
        <taxon>Hyphomicrobiales</taxon>
        <taxon>Rhizobiaceae</taxon>
        <taxon>Peteryoungia</taxon>
    </lineage>
</organism>
<dbReference type="RefSeq" id="WP_138287730.1">
    <property type="nucleotide sequence ID" value="NZ_CP058350.1"/>
</dbReference>
<gene>
    <name evidence="2" type="ORF">FE840_016595</name>
</gene>
<evidence type="ECO:0008006" key="4">
    <source>
        <dbReference type="Google" id="ProtNLM"/>
    </source>
</evidence>
<name>A0ABX6QRG9_9HYPH</name>
<dbReference type="EMBL" id="CP058350">
    <property type="protein sequence ID" value="QLF71037.1"/>
    <property type="molecule type" value="Genomic_DNA"/>
</dbReference>
<protein>
    <recommendedName>
        <fullName evidence="4">Conjugal transfer protein</fullName>
    </recommendedName>
</protein>
<dbReference type="Proteomes" id="UP000308530">
    <property type="component" value="Chromosome"/>
</dbReference>
<keyword evidence="3" id="KW-1185">Reference proteome</keyword>
<sequence>MKTVIVASLVALMSSSVAFAEGRGRGWDADLSQVSIGVQDALNKITDASKALDVSQTAVNAANLINLPSDDINSIEQKSIGSQLSSNFIEFSKSFDANAAVDGVLVPSTQSATNVANSVSVEEINDTLKQYSDTAQVAKNIADSTRFSTNVWDLKQTSVNAANLVTVAELDTRIEVSQLSLTDQFAMNKLDVNGAVTNVVQSATNVANSIGVATGQ</sequence>
<feature type="signal peptide" evidence="1">
    <location>
        <begin position="1"/>
        <end position="20"/>
    </location>
</feature>
<keyword evidence="1" id="KW-0732">Signal</keyword>